<comment type="caution">
    <text evidence="2">The sequence shown here is derived from an EMBL/GenBank/DDBJ whole genome shotgun (WGS) entry which is preliminary data.</text>
</comment>
<dbReference type="Pfam" id="PF03732">
    <property type="entry name" value="Retrotrans_gag"/>
    <property type="match status" value="1"/>
</dbReference>
<keyword evidence="2" id="KW-0695">RNA-directed DNA polymerase</keyword>
<evidence type="ECO:0000313" key="2">
    <source>
        <dbReference type="EMBL" id="GJT01278.1"/>
    </source>
</evidence>
<keyword evidence="3" id="KW-1185">Reference proteome</keyword>
<proteinExistence type="predicted"/>
<dbReference type="InterPro" id="IPR005162">
    <property type="entry name" value="Retrotrans_gag_dom"/>
</dbReference>
<accession>A0ABQ5AJD6</accession>
<name>A0ABQ5AJD6_9ASTR</name>
<dbReference type="GO" id="GO:0003964">
    <property type="term" value="F:RNA-directed DNA polymerase activity"/>
    <property type="evidence" value="ECO:0007669"/>
    <property type="project" value="UniProtKB-KW"/>
</dbReference>
<dbReference type="Proteomes" id="UP001151760">
    <property type="component" value="Unassembled WGS sequence"/>
</dbReference>
<dbReference type="EMBL" id="BQNB010012258">
    <property type="protein sequence ID" value="GJT01278.1"/>
    <property type="molecule type" value="Genomic_DNA"/>
</dbReference>
<reference evidence="2" key="1">
    <citation type="journal article" date="2022" name="Int. J. Mol. Sci.">
        <title>Draft Genome of Tanacetum Coccineum: Genomic Comparison of Closely Related Tanacetum-Family Plants.</title>
        <authorList>
            <person name="Yamashiro T."/>
            <person name="Shiraishi A."/>
            <person name="Nakayama K."/>
            <person name="Satake H."/>
        </authorList>
    </citation>
    <scope>NUCLEOTIDE SEQUENCE</scope>
</reference>
<evidence type="ECO:0000259" key="1">
    <source>
        <dbReference type="Pfam" id="PF03732"/>
    </source>
</evidence>
<organism evidence="2 3">
    <name type="scientific">Tanacetum coccineum</name>
    <dbReference type="NCBI Taxonomy" id="301880"/>
    <lineage>
        <taxon>Eukaryota</taxon>
        <taxon>Viridiplantae</taxon>
        <taxon>Streptophyta</taxon>
        <taxon>Embryophyta</taxon>
        <taxon>Tracheophyta</taxon>
        <taxon>Spermatophyta</taxon>
        <taxon>Magnoliopsida</taxon>
        <taxon>eudicotyledons</taxon>
        <taxon>Gunneridae</taxon>
        <taxon>Pentapetalae</taxon>
        <taxon>asterids</taxon>
        <taxon>campanulids</taxon>
        <taxon>Asterales</taxon>
        <taxon>Asteraceae</taxon>
        <taxon>Asteroideae</taxon>
        <taxon>Anthemideae</taxon>
        <taxon>Anthemidinae</taxon>
        <taxon>Tanacetum</taxon>
    </lineage>
</organism>
<gene>
    <name evidence="2" type="ORF">Tco_0822447</name>
</gene>
<feature type="domain" description="Retrotransposon gag" evidence="1">
    <location>
        <begin position="98"/>
        <end position="191"/>
    </location>
</feature>
<sequence>MPPKRTSTSETPAITLDAIRQLTADFTAALEAQTAAMASASNLTGTPAVKTGNYKEFISCQPFCFNGTEGAVGLIRWFERTESVFSRSRCAEENKVTFATGTLTDDALSWWNAYAQPMGIEQANRTTWTELKRLLTNKYCPRTEIRKMEEELYNLSVKGNDLKPYVRRFQELTTLCPNMVPNNEKLLEAFIGVKVLPSKH</sequence>
<evidence type="ECO:0000313" key="3">
    <source>
        <dbReference type="Proteomes" id="UP001151760"/>
    </source>
</evidence>
<keyword evidence="2" id="KW-0548">Nucleotidyltransferase</keyword>
<reference evidence="2" key="2">
    <citation type="submission" date="2022-01" db="EMBL/GenBank/DDBJ databases">
        <authorList>
            <person name="Yamashiro T."/>
            <person name="Shiraishi A."/>
            <person name="Satake H."/>
            <person name="Nakayama K."/>
        </authorList>
    </citation>
    <scope>NUCLEOTIDE SEQUENCE</scope>
</reference>
<protein>
    <submittedName>
        <fullName evidence="2">Reverse transcriptase domain-containing protein</fullName>
    </submittedName>
</protein>
<keyword evidence="2" id="KW-0808">Transferase</keyword>